<dbReference type="AlphaFoldDB" id="M5UAI4"/>
<dbReference type="SUPFAM" id="SSF52374">
    <property type="entry name" value="Nucleotidylyl transferase"/>
    <property type="match status" value="1"/>
</dbReference>
<gene>
    <name evidence="11" type="primary">nadD</name>
    <name evidence="13" type="ORF">RSSM_00242</name>
</gene>
<dbReference type="InterPro" id="IPR005248">
    <property type="entry name" value="NadD/NMNAT"/>
</dbReference>
<keyword evidence="5 11" id="KW-0808">Transferase</keyword>
<dbReference type="UniPathway" id="UPA00253">
    <property type="reaction ID" value="UER00332"/>
</dbReference>
<evidence type="ECO:0000256" key="3">
    <source>
        <dbReference type="ARBA" id="ARBA00009014"/>
    </source>
</evidence>
<dbReference type="PANTHER" id="PTHR39321">
    <property type="entry name" value="NICOTINATE-NUCLEOTIDE ADENYLYLTRANSFERASE-RELATED"/>
    <property type="match status" value="1"/>
</dbReference>
<dbReference type="GO" id="GO:0009435">
    <property type="term" value="P:NAD+ biosynthetic process"/>
    <property type="evidence" value="ECO:0007669"/>
    <property type="project" value="UniProtKB-UniRule"/>
</dbReference>
<evidence type="ECO:0000256" key="2">
    <source>
        <dbReference type="ARBA" id="ARBA00005019"/>
    </source>
</evidence>
<accession>M5UAI4</accession>
<dbReference type="InterPro" id="IPR014729">
    <property type="entry name" value="Rossmann-like_a/b/a_fold"/>
</dbReference>
<comment type="caution">
    <text evidence="13">The sequence shown here is derived from an EMBL/GenBank/DDBJ whole genome shotgun (WGS) entry which is preliminary data.</text>
</comment>
<name>M5UAI4_9BACT</name>
<dbReference type="EMBL" id="ANOH01000020">
    <property type="protein sequence ID" value="EMI58309.1"/>
    <property type="molecule type" value="Genomic_DNA"/>
</dbReference>
<evidence type="ECO:0000256" key="6">
    <source>
        <dbReference type="ARBA" id="ARBA00022695"/>
    </source>
</evidence>
<dbReference type="NCBIfam" id="TIGR00482">
    <property type="entry name" value="nicotinate (nicotinamide) nucleotide adenylyltransferase"/>
    <property type="match status" value="1"/>
</dbReference>
<keyword evidence="7 11" id="KW-0547">Nucleotide-binding</keyword>
<dbReference type="EC" id="2.7.7.18" evidence="11"/>
<evidence type="ECO:0000256" key="9">
    <source>
        <dbReference type="ARBA" id="ARBA00023027"/>
    </source>
</evidence>
<evidence type="ECO:0000256" key="4">
    <source>
        <dbReference type="ARBA" id="ARBA00022642"/>
    </source>
</evidence>
<dbReference type="InterPro" id="IPR004821">
    <property type="entry name" value="Cyt_trans-like"/>
</dbReference>
<evidence type="ECO:0000256" key="10">
    <source>
        <dbReference type="ARBA" id="ARBA00048721"/>
    </source>
</evidence>
<reference evidence="13 14" key="1">
    <citation type="journal article" date="2013" name="Mar. Genomics">
        <title>Expression of sulfatases in Rhodopirellula baltica and the diversity of sulfatases in the genus Rhodopirellula.</title>
        <authorList>
            <person name="Wegner C.E."/>
            <person name="Richter-Heitmann T."/>
            <person name="Klindworth A."/>
            <person name="Klockow C."/>
            <person name="Richter M."/>
            <person name="Achstetter T."/>
            <person name="Glockner F.O."/>
            <person name="Harder J."/>
        </authorList>
    </citation>
    <scope>NUCLEOTIDE SEQUENCE [LARGE SCALE GENOMIC DNA]</scope>
    <source>
        <strain evidence="13 14">SM41</strain>
    </source>
</reference>
<keyword evidence="6 11" id="KW-0548">Nucleotidyltransferase</keyword>
<keyword evidence="9 11" id="KW-0520">NAD</keyword>
<dbReference type="Gene3D" id="3.40.50.620">
    <property type="entry name" value="HUPs"/>
    <property type="match status" value="1"/>
</dbReference>
<keyword evidence="4 11" id="KW-0662">Pyridine nucleotide biosynthesis</keyword>
<comment type="pathway">
    <text evidence="2 11">Cofactor biosynthesis; NAD(+) biosynthesis; deamido-NAD(+) from nicotinate D-ribonucleotide: step 1/1.</text>
</comment>
<keyword evidence="8 11" id="KW-0067">ATP-binding</keyword>
<evidence type="ECO:0000256" key="5">
    <source>
        <dbReference type="ARBA" id="ARBA00022679"/>
    </source>
</evidence>
<feature type="domain" description="Cytidyltransferase-like" evidence="12">
    <location>
        <begin position="6"/>
        <end position="153"/>
    </location>
</feature>
<evidence type="ECO:0000259" key="12">
    <source>
        <dbReference type="Pfam" id="PF01467"/>
    </source>
</evidence>
<dbReference type="NCBIfam" id="TIGR00125">
    <property type="entry name" value="cyt_tran_rel"/>
    <property type="match status" value="1"/>
</dbReference>
<comment type="similarity">
    <text evidence="3 11">Belongs to the NadD family.</text>
</comment>
<dbReference type="PATRIC" id="fig|1263870.3.peg.265"/>
<dbReference type="PANTHER" id="PTHR39321:SF3">
    <property type="entry name" value="PHOSPHOPANTETHEINE ADENYLYLTRANSFERASE"/>
    <property type="match status" value="1"/>
</dbReference>
<sequence length="206" mass="23200">MDAVAIYGGSFDPVHIGHLWIAEYALEQLPVGEVRWVPAATSPLKESGTVATDGQRIDMLRLVLSGQNGHVIDTREIDRSGVSFTVDTLEQLRSEHPDRRLFLIIGADSLASFNRWKEPQRILELCTLAVVARGGMPSPDYTVLNDFAPAQKVSECRDAEIDMPQIEISSRDLRDRVLHSRSIRFRVPHAVEAFIQHERLYRSAEQ</sequence>
<evidence type="ECO:0000313" key="14">
    <source>
        <dbReference type="Proteomes" id="UP000011885"/>
    </source>
</evidence>
<evidence type="ECO:0000256" key="11">
    <source>
        <dbReference type="HAMAP-Rule" id="MF_00244"/>
    </source>
</evidence>
<evidence type="ECO:0000256" key="8">
    <source>
        <dbReference type="ARBA" id="ARBA00022840"/>
    </source>
</evidence>
<dbReference type="GO" id="GO:0005524">
    <property type="term" value="F:ATP binding"/>
    <property type="evidence" value="ECO:0007669"/>
    <property type="project" value="UniProtKB-KW"/>
</dbReference>
<dbReference type="CDD" id="cd02165">
    <property type="entry name" value="NMNAT"/>
    <property type="match status" value="1"/>
</dbReference>
<proteinExistence type="inferred from homology"/>
<keyword evidence="14" id="KW-1185">Reference proteome</keyword>
<comment type="function">
    <text evidence="1 11">Catalyzes the reversible adenylation of nicotinate mononucleotide (NaMN) to nicotinic acid adenine dinucleotide (NaAD).</text>
</comment>
<dbReference type="OrthoDB" id="5295945at2"/>
<evidence type="ECO:0000256" key="1">
    <source>
        <dbReference type="ARBA" id="ARBA00002324"/>
    </source>
</evidence>
<dbReference type="Proteomes" id="UP000011885">
    <property type="component" value="Unassembled WGS sequence"/>
</dbReference>
<dbReference type="HAMAP" id="MF_00244">
    <property type="entry name" value="NaMN_adenylyltr"/>
    <property type="match status" value="1"/>
</dbReference>
<dbReference type="GO" id="GO:0004515">
    <property type="term" value="F:nicotinate-nucleotide adenylyltransferase activity"/>
    <property type="evidence" value="ECO:0007669"/>
    <property type="project" value="UniProtKB-UniRule"/>
</dbReference>
<dbReference type="Pfam" id="PF01467">
    <property type="entry name" value="CTP_transf_like"/>
    <property type="match status" value="1"/>
</dbReference>
<evidence type="ECO:0000256" key="7">
    <source>
        <dbReference type="ARBA" id="ARBA00022741"/>
    </source>
</evidence>
<protein>
    <recommendedName>
        <fullName evidence="11">Probable nicotinate-nucleotide adenylyltransferase</fullName>
        <ecNumber evidence="11">2.7.7.18</ecNumber>
    </recommendedName>
    <alternativeName>
        <fullName evidence="11">Deamido-NAD(+) diphosphorylase</fullName>
    </alternativeName>
    <alternativeName>
        <fullName evidence="11">Deamido-NAD(+) pyrophosphorylase</fullName>
    </alternativeName>
    <alternativeName>
        <fullName evidence="11">Nicotinate mononucleotide adenylyltransferase</fullName>
        <shortName evidence="11">NaMN adenylyltransferase</shortName>
    </alternativeName>
</protein>
<organism evidence="13 14">
    <name type="scientific">Rhodopirellula sallentina SM41</name>
    <dbReference type="NCBI Taxonomy" id="1263870"/>
    <lineage>
        <taxon>Bacteria</taxon>
        <taxon>Pseudomonadati</taxon>
        <taxon>Planctomycetota</taxon>
        <taxon>Planctomycetia</taxon>
        <taxon>Pirellulales</taxon>
        <taxon>Pirellulaceae</taxon>
        <taxon>Rhodopirellula</taxon>
    </lineage>
</organism>
<dbReference type="NCBIfam" id="NF000840">
    <property type="entry name" value="PRK00071.1-3"/>
    <property type="match status" value="1"/>
</dbReference>
<comment type="catalytic activity">
    <reaction evidence="10 11">
        <text>nicotinate beta-D-ribonucleotide + ATP + H(+) = deamido-NAD(+) + diphosphate</text>
        <dbReference type="Rhea" id="RHEA:22860"/>
        <dbReference type="ChEBI" id="CHEBI:15378"/>
        <dbReference type="ChEBI" id="CHEBI:30616"/>
        <dbReference type="ChEBI" id="CHEBI:33019"/>
        <dbReference type="ChEBI" id="CHEBI:57502"/>
        <dbReference type="ChEBI" id="CHEBI:58437"/>
        <dbReference type="EC" id="2.7.7.18"/>
    </reaction>
</comment>
<evidence type="ECO:0000313" key="13">
    <source>
        <dbReference type="EMBL" id="EMI58309.1"/>
    </source>
</evidence>